<gene>
    <name evidence="2" type="ORF">HZI73_14250</name>
</gene>
<protein>
    <submittedName>
        <fullName evidence="2">Permease</fullName>
    </submittedName>
</protein>
<dbReference type="KEGG" id="vpy:HZI73_14250"/>
<dbReference type="Proteomes" id="UP000683246">
    <property type="component" value="Chromosome"/>
</dbReference>
<proteinExistence type="predicted"/>
<keyword evidence="1" id="KW-0472">Membrane</keyword>
<feature type="transmembrane region" description="Helical" evidence="1">
    <location>
        <begin position="105"/>
        <end position="124"/>
    </location>
</feature>
<dbReference type="EMBL" id="CP058649">
    <property type="protein sequence ID" value="QUI23378.1"/>
    <property type="molecule type" value="Genomic_DNA"/>
</dbReference>
<organism evidence="2 3">
    <name type="scientific">Vallitalea pronyensis</name>
    <dbReference type="NCBI Taxonomy" id="1348613"/>
    <lineage>
        <taxon>Bacteria</taxon>
        <taxon>Bacillati</taxon>
        <taxon>Bacillota</taxon>
        <taxon>Clostridia</taxon>
        <taxon>Lachnospirales</taxon>
        <taxon>Vallitaleaceae</taxon>
        <taxon>Vallitalea</taxon>
    </lineage>
</organism>
<sequence>MTTVILFALAIAGLLISLRKDKSRTIQSIKSARGMMGNMLWDVVGILLLIGLILAIIPPATIEQLLGNESGILATIGAAITGTITLIPAFIAFPLMGSLKANGAGILTLTAFVTTLTMVGFVTYPLESKTFGHEFAIKRNVLSFVFALIIAFGMGVMYR</sequence>
<evidence type="ECO:0000256" key="1">
    <source>
        <dbReference type="SAM" id="Phobius"/>
    </source>
</evidence>
<feature type="transmembrane region" description="Helical" evidence="1">
    <location>
        <begin position="43"/>
        <end position="60"/>
    </location>
</feature>
<feature type="transmembrane region" description="Helical" evidence="1">
    <location>
        <begin position="136"/>
        <end position="158"/>
    </location>
</feature>
<keyword evidence="1" id="KW-0812">Transmembrane</keyword>
<accession>A0A8J8MLC9</accession>
<keyword evidence="3" id="KW-1185">Reference proteome</keyword>
<reference evidence="2" key="1">
    <citation type="submission" date="2020-07" db="EMBL/GenBank/DDBJ databases">
        <title>Vallitalea pronyensis genome.</title>
        <authorList>
            <person name="Postec A."/>
        </authorList>
    </citation>
    <scope>NUCLEOTIDE SEQUENCE</scope>
    <source>
        <strain evidence="2">FatNI3</strain>
    </source>
</reference>
<keyword evidence="1" id="KW-1133">Transmembrane helix</keyword>
<evidence type="ECO:0000313" key="3">
    <source>
        <dbReference type="Proteomes" id="UP000683246"/>
    </source>
</evidence>
<dbReference type="AlphaFoldDB" id="A0A8J8MLC9"/>
<name>A0A8J8MLC9_9FIRM</name>
<feature type="transmembrane region" description="Helical" evidence="1">
    <location>
        <begin position="72"/>
        <end position="93"/>
    </location>
</feature>
<evidence type="ECO:0000313" key="2">
    <source>
        <dbReference type="EMBL" id="QUI23378.1"/>
    </source>
</evidence>
<dbReference type="RefSeq" id="WP_212694061.1">
    <property type="nucleotide sequence ID" value="NZ_CP058649.1"/>
</dbReference>